<dbReference type="AlphaFoldDB" id="A0A2Z7B686"/>
<accession>A0A2Z7B686</accession>
<feature type="region of interest" description="Disordered" evidence="1">
    <location>
        <begin position="37"/>
        <end position="137"/>
    </location>
</feature>
<dbReference type="EMBL" id="KV010703">
    <property type="protein sequence ID" value="KZV27042.1"/>
    <property type="molecule type" value="Genomic_DNA"/>
</dbReference>
<sequence length="137" mass="15335">MRIALHWEITTIAYSKCVTWEITTIEFDKLEHANLQCEPNRRQTCQPIDKQKSAGTRRGLGEISRNRQGQQEDLGKSAGMKSAQIGREKKEKSVGTNRQGEEGNQGEKSGTNREEMGMKHGCRSGNKNKGKEKSGTN</sequence>
<organism evidence="2 3">
    <name type="scientific">Dorcoceras hygrometricum</name>
    <dbReference type="NCBI Taxonomy" id="472368"/>
    <lineage>
        <taxon>Eukaryota</taxon>
        <taxon>Viridiplantae</taxon>
        <taxon>Streptophyta</taxon>
        <taxon>Embryophyta</taxon>
        <taxon>Tracheophyta</taxon>
        <taxon>Spermatophyta</taxon>
        <taxon>Magnoliopsida</taxon>
        <taxon>eudicotyledons</taxon>
        <taxon>Gunneridae</taxon>
        <taxon>Pentapetalae</taxon>
        <taxon>asterids</taxon>
        <taxon>lamiids</taxon>
        <taxon>Lamiales</taxon>
        <taxon>Gesneriaceae</taxon>
        <taxon>Didymocarpoideae</taxon>
        <taxon>Trichosporeae</taxon>
        <taxon>Loxocarpinae</taxon>
        <taxon>Dorcoceras</taxon>
    </lineage>
</organism>
<name>A0A2Z7B686_9LAMI</name>
<keyword evidence="3" id="KW-1185">Reference proteome</keyword>
<gene>
    <name evidence="2" type="ORF">F511_13390</name>
</gene>
<proteinExistence type="predicted"/>
<evidence type="ECO:0000313" key="2">
    <source>
        <dbReference type="EMBL" id="KZV27042.1"/>
    </source>
</evidence>
<evidence type="ECO:0000313" key="3">
    <source>
        <dbReference type="Proteomes" id="UP000250235"/>
    </source>
</evidence>
<protein>
    <submittedName>
        <fullName evidence="2">Uncharacterized protein</fullName>
    </submittedName>
</protein>
<evidence type="ECO:0000256" key="1">
    <source>
        <dbReference type="SAM" id="MobiDB-lite"/>
    </source>
</evidence>
<reference evidence="2 3" key="1">
    <citation type="journal article" date="2015" name="Proc. Natl. Acad. Sci. U.S.A.">
        <title>The resurrection genome of Boea hygrometrica: A blueprint for survival of dehydration.</title>
        <authorList>
            <person name="Xiao L."/>
            <person name="Yang G."/>
            <person name="Zhang L."/>
            <person name="Yang X."/>
            <person name="Zhao S."/>
            <person name="Ji Z."/>
            <person name="Zhou Q."/>
            <person name="Hu M."/>
            <person name="Wang Y."/>
            <person name="Chen M."/>
            <person name="Xu Y."/>
            <person name="Jin H."/>
            <person name="Xiao X."/>
            <person name="Hu G."/>
            <person name="Bao F."/>
            <person name="Hu Y."/>
            <person name="Wan P."/>
            <person name="Li L."/>
            <person name="Deng X."/>
            <person name="Kuang T."/>
            <person name="Xiang C."/>
            <person name="Zhu J.K."/>
            <person name="Oliver M.J."/>
            <person name="He Y."/>
        </authorList>
    </citation>
    <scope>NUCLEOTIDE SEQUENCE [LARGE SCALE GENOMIC DNA]</scope>
    <source>
        <strain evidence="3">cv. XS01</strain>
    </source>
</reference>
<dbReference type="Proteomes" id="UP000250235">
    <property type="component" value="Unassembled WGS sequence"/>
</dbReference>